<comment type="caution">
    <text evidence="2">The sequence shown here is derived from an EMBL/GenBank/DDBJ whole genome shotgun (WGS) entry which is preliminary data.</text>
</comment>
<dbReference type="EMBL" id="JBBWWQ010000006">
    <property type="protein sequence ID" value="KAK8944905.1"/>
    <property type="molecule type" value="Genomic_DNA"/>
</dbReference>
<dbReference type="PANTHER" id="PTHR36789:SF1">
    <property type="entry name" value="TRANSMEMBRANE PROTEIN"/>
    <property type="match status" value="1"/>
</dbReference>
<proteinExistence type="predicted"/>
<keyword evidence="1" id="KW-0812">Transmembrane</keyword>
<dbReference type="AlphaFoldDB" id="A0AAP0G8U8"/>
<keyword evidence="3" id="KW-1185">Reference proteome</keyword>
<name>A0AAP0G8U8_9ASPA</name>
<dbReference type="PANTHER" id="PTHR36789">
    <property type="entry name" value="TRANSMEMBRANE PROTEIN"/>
    <property type="match status" value="1"/>
</dbReference>
<feature type="transmembrane region" description="Helical" evidence="1">
    <location>
        <begin position="97"/>
        <end position="115"/>
    </location>
</feature>
<gene>
    <name evidence="2" type="ORF">KSP39_PZI008419</name>
</gene>
<evidence type="ECO:0000256" key="1">
    <source>
        <dbReference type="SAM" id="Phobius"/>
    </source>
</evidence>
<keyword evidence="1" id="KW-1133">Transmembrane helix</keyword>
<evidence type="ECO:0000313" key="2">
    <source>
        <dbReference type="EMBL" id="KAK8944905.1"/>
    </source>
</evidence>
<evidence type="ECO:0000313" key="3">
    <source>
        <dbReference type="Proteomes" id="UP001418222"/>
    </source>
</evidence>
<keyword evidence="1" id="KW-0472">Membrane</keyword>
<dbReference type="Proteomes" id="UP001418222">
    <property type="component" value="Unassembled WGS sequence"/>
</dbReference>
<reference evidence="2 3" key="1">
    <citation type="journal article" date="2022" name="Nat. Plants">
        <title>Genomes of leafy and leafless Platanthera orchids illuminate the evolution of mycoheterotrophy.</title>
        <authorList>
            <person name="Li M.H."/>
            <person name="Liu K.W."/>
            <person name="Li Z."/>
            <person name="Lu H.C."/>
            <person name="Ye Q.L."/>
            <person name="Zhang D."/>
            <person name="Wang J.Y."/>
            <person name="Li Y.F."/>
            <person name="Zhong Z.M."/>
            <person name="Liu X."/>
            <person name="Yu X."/>
            <person name="Liu D.K."/>
            <person name="Tu X.D."/>
            <person name="Liu B."/>
            <person name="Hao Y."/>
            <person name="Liao X.Y."/>
            <person name="Jiang Y.T."/>
            <person name="Sun W.H."/>
            <person name="Chen J."/>
            <person name="Chen Y.Q."/>
            <person name="Ai Y."/>
            <person name="Zhai J.W."/>
            <person name="Wu S.S."/>
            <person name="Zhou Z."/>
            <person name="Hsiao Y.Y."/>
            <person name="Wu W.L."/>
            <person name="Chen Y.Y."/>
            <person name="Lin Y.F."/>
            <person name="Hsu J.L."/>
            <person name="Li C.Y."/>
            <person name="Wang Z.W."/>
            <person name="Zhao X."/>
            <person name="Zhong W.Y."/>
            <person name="Ma X.K."/>
            <person name="Ma L."/>
            <person name="Huang J."/>
            <person name="Chen G.Z."/>
            <person name="Huang M.Z."/>
            <person name="Huang L."/>
            <person name="Peng D.H."/>
            <person name="Luo Y.B."/>
            <person name="Zou S.Q."/>
            <person name="Chen S.P."/>
            <person name="Lan S."/>
            <person name="Tsai W.C."/>
            <person name="Van de Peer Y."/>
            <person name="Liu Z.J."/>
        </authorList>
    </citation>
    <scope>NUCLEOTIDE SEQUENCE [LARGE SCALE GENOMIC DNA]</scope>
    <source>
        <strain evidence="2">Lor287</strain>
    </source>
</reference>
<sequence length="146" mass="16047">MALFSTISHPLFFLPSSDSHKLQANCRSLLSSHKRRPFGNPRSSRLVVFAIGGRSNGNGDATGEVEAGGGRSEMRRARQTAFNFRWRDLLNPDPENILAVGLTGLLTWASVQVLFQLFFISIAIVLAALKYSFIAALLLFILIALL</sequence>
<feature type="transmembrane region" description="Helical" evidence="1">
    <location>
        <begin position="122"/>
        <end position="145"/>
    </location>
</feature>
<protein>
    <submittedName>
        <fullName evidence="2">Uncharacterized protein</fullName>
    </submittedName>
</protein>
<organism evidence="2 3">
    <name type="scientific">Platanthera zijinensis</name>
    <dbReference type="NCBI Taxonomy" id="2320716"/>
    <lineage>
        <taxon>Eukaryota</taxon>
        <taxon>Viridiplantae</taxon>
        <taxon>Streptophyta</taxon>
        <taxon>Embryophyta</taxon>
        <taxon>Tracheophyta</taxon>
        <taxon>Spermatophyta</taxon>
        <taxon>Magnoliopsida</taxon>
        <taxon>Liliopsida</taxon>
        <taxon>Asparagales</taxon>
        <taxon>Orchidaceae</taxon>
        <taxon>Orchidoideae</taxon>
        <taxon>Orchideae</taxon>
        <taxon>Orchidinae</taxon>
        <taxon>Platanthera</taxon>
    </lineage>
</organism>
<accession>A0AAP0G8U8</accession>